<dbReference type="InterPro" id="IPR001841">
    <property type="entry name" value="Znf_RING"/>
</dbReference>
<dbReference type="GO" id="GO:0005634">
    <property type="term" value="C:nucleus"/>
    <property type="evidence" value="ECO:0007669"/>
    <property type="project" value="UniProtKB-SubCell"/>
</dbReference>
<keyword evidence="9" id="KW-0227">DNA damage</keyword>
<comment type="pathway">
    <text evidence="3">Protein modification; protein ubiquitination.</text>
</comment>
<evidence type="ECO:0000256" key="9">
    <source>
        <dbReference type="ARBA" id="ARBA00022763"/>
    </source>
</evidence>
<name>A0A165UT77_9AGAM</name>
<keyword evidence="14" id="KW-0234">DNA repair</keyword>
<comment type="subcellular location">
    <subcellularLocation>
        <location evidence="2">Nucleus</location>
    </subcellularLocation>
</comment>
<evidence type="ECO:0000256" key="7">
    <source>
        <dbReference type="ARBA" id="ARBA00022679"/>
    </source>
</evidence>
<feature type="compositionally biased region" description="Polar residues" evidence="20">
    <location>
        <begin position="151"/>
        <end position="160"/>
    </location>
</feature>
<keyword evidence="12" id="KW-0862">Zinc</keyword>
<gene>
    <name evidence="22" type="ORF">NEOLEDRAFT_1108091</name>
</gene>
<evidence type="ECO:0000256" key="8">
    <source>
        <dbReference type="ARBA" id="ARBA00022723"/>
    </source>
</evidence>
<keyword evidence="10 19" id="KW-0863">Zinc-finger</keyword>
<keyword evidence="15" id="KW-0539">Nucleus</keyword>
<dbReference type="InterPro" id="IPR039577">
    <property type="entry name" value="Rad18"/>
</dbReference>
<dbReference type="PANTHER" id="PTHR14134:SF2">
    <property type="entry name" value="E3 UBIQUITIN-PROTEIN LIGASE RAD18"/>
    <property type="match status" value="1"/>
</dbReference>
<evidence type="ECO:0000256" key="1">
    <source>
        <dbReference type="ARBA" id="ARBA00000900"/>
    </source>
</evidence>
<dbReference type="EMBL" id="KV425556">
    <property type="protein sequence ID" value="KZT28666.1"/>
    <property type="molecule type" value="Genomic_DNA"/>
</dbReference>
<protein>
    <recommendedName>
        <fullName evidence="6">Postreplication repair E3 ubiquitin-protein ligase RAD18</fullName>
        <ecNumber evidence="5">2.3.2.27</ecNumber>
    </recommendedName>
    <alternativeName>
        <fullName evidence="17">Postreplication repair E3 ubiquitin-protein ligase rad18</fullName>
    </alternativeName>
    <alternativeName>
        <fullName evidence="16 18">RING-type E3 ubiquitin transferase RAD18</fullName>
    </alternativeName>
</protein>
<dbReference type="PANTHER" id="PTHR14134">
    <property type="entry name" value="E3 UBIQUITIN-PROTEIN LIGASE RAD18"/>
    <property type="match status" value="1"/>
</dbReference>
<dbReference type="SMART" id="SM00734">
    <property type="entry name" value="ZnF_Rad18"/>
    <property type="match status" value="1"/>
</dbReference>
<feature type="region of interest" description="Disordered" evidence="20">
    <location>
        <begin position="188"/>
        <end position="231"/>
    </location>
</feature>
<dbReference type="SMART" id="SM00184">
    <property type="entry name" value="RING"/>
    <property type="match status" value="1"/>
</dbReference>
<dbReference type="InParanoid" id="A0A165UT77"/>
<feature type="domain" description="RING-type" evidence="21">
    <location>
        <begin position="36"/>
        <end position="74"/>
    </location>
</feature>
<dbReference type="GO" id="GO:0061630">
    <property type="term" value="F:ubiquitin protein ligase activity"/>
    <property type="evidence" value="ECO:0007669"/>
    <property type="project" value="UniProtKB-EC"/>
</dbReference>
<dbReference type="OrthoDB" id="9049620at2759"/>
<keyword evidence="23" id="KW-1185">Reference proteome</keyword>
<dbReference type="InterPro" id="IPR006642">
    <property type="entry name" value="Rad18_UBZ4"/>
</dbReference>
<evidence type="ECO:0000256" key="16">
    <source>
        <dbReference type="ARBA" id="ARBA00031783"/>
    </source>
</evidence>
<accession>A0A165UT77</accession>
<comment type="similarity">
    <text evidence="4">Belongs to the RAD18 family.</text>
</comment>
<dbReference type="GO" id="GO:0003697">
    <property type="term" value="F:single-stranded DNA binding"/>
    <property type="evidence" value="ECO:0007669"/>
    <property type="project" value="InterPro"/>
</dbReference>
<evidence type="ECO:0000256" key="3">
    <source>
        <dbReference type="ARBA" id="ARBA00004906"/>
    </source>
</evidence>
<sequence>MSSDALERWLASDVHDPSDFPKSASALRDLDASLRCNICGELYNAPVTLTCGHCFCSVCVREAIQVKAECPTCRKQTNESHIRSNPQIEAAVDGWKSSRALVLRLCLEEETRHNAPPFTTKAAAESRKKRKLSPDSASNSTTPEVSAGRTDGSTSSSQEVTVIDSEELVDCPMCTKRVQMKRINTHIDSGCRSPLRSDDERPRSKGAQKNAWSKILDRKGKGKERDDDWTPVPKASYQVLKDKQVKDLLIDQQLPTTGDRNAWIARHQRWVLIWNANLDQQPKQRKTISELRIELKRWEETRSKAKKAPEVDSAAAYEIANKAQFDRLIAAARPKKSGKIPRQSVHSPDDDYSSTKENDVIVLD</sequence>
<proteinExistence type="inferred from homology"/>
<feature type="compositionally biased region" description="Basic and acidic residues" evidence="20">
    <location>
        <begin position="215"/>
        <end position="228"/>
    </location>
</feature>
<comment type="catalytic activity">
    <reaction evidence="1">
        <text>S-ubiquitinyl-[E2 ubiquitin-conjugating enzyme]-L-cysteine + [acceptor protein]-L-lysine = [E2 ubiquitin-conjugating enzyme]-L-cysteine + N(6)-ubiquitinyl-[acceptor protein]-L-lysine.</text>
        <dbReference type="EC" id="2.3.2.27"/>
    </reaction>
</comment>
<dbReference type="PROSITE" id="PS50089">
    <property type="entry name" value="ZF_RING_2"/>
    <property type="match status" value="1"/>
</dbReference>
<feature type="region of interest" description="Disordered" evidence="20">
    <location>
        <begin position="332"/>
        <end position="364"/>
    </location>
</feature>
<dbReference type="InterPro" id="IPR017907">
    <property type="entry name" value="Znf_RING_CS"/>
</dbReference>
<keyword evidence="8" id="KW-0479">Metal-binding</keyword>
<evidence type="ECO:0000256" key="6">
    <source>
        <dbReference type="ARBA" id="ARBA00015551"/>
    </source>
</evidence>
<keyword evidence="11" id="KW-0833">Ubl conjugation pathway</keyword>
<dbReference type="Pfam" id="PF13923">
    <property type="entry name" value="zf-C3HC4_2"/>
    <property type="match status" value="1"/>
</dbReference>
<keyword evidence="7" id="KW-0808">Transferase</keyword>
<evidence type="ECO:0000256" key="13">
    <source>
        <dbReference type="ARBA" id="ARBA00023125"/>
    </source>
</evidence>
<evidence type="ECO:0000256" key="17">
    <source>
        <dbReference type="ARBA" id="ARBA00074353"/>
    </source>
</evidence>
<evidence type="ECO:0000256" key="20">
    <source>
        <dbReference type="SAM" id="MobiDB-lite"/>
    </source>
</evidence>
<evidence type="ECO:0000256" key="15">
    <source>
        <dbReference type="ARBA" id="ARBA00023242"/>
    </source>
</evidence>
<feature type="compositionally biased region" description="Basic and acidic residues" evidence="20">
    <location>
        <begin position="347"/>
        <end position="364"/>
    </location>
</feature>
<evidence type="ECO:0000256" key="4">
    <source>
        <dbReference type="ARBA" id="ARBA00009506"/>
    </source>
</evidence>
<evidence type="ECO:0000256" key="12">
    <source>
        <dbReference type="ARBA" id="ARBA00022833"/>
    </source>
</evidence>
<dbReference type="FunFam" id="3.30.40.10:FF:000172">
    <property type="entry name" value="E3 ubiquitin-protein ligase RAD18"/>
    <property type="match status" value="1"/>
</dbReference>
<dbReference type="GO" id="GO:0006301">
    <property type="term" value="P:DNA damage tolerance"/>
    <property type="evidence" value="ECO:0007669"/>
    <property type="project" value="InterPro"/>
</dbReference>
<dbReference type="AlphaFoldDB" id="A0A165UT77"/>
<dbReference type="GO" id="GO:0097505">
    <property type="term" value="C:Rad6-Rad18 complex"/>
    <property type="evidence" value="ECO:0007669"/>
    <property type="project" value="TreeGrafter"/>
</dbReference>
<evidence type="ECO:0000256" key="19">
    <source>
        <dbReference type="PROSITE-ProRule" id="PRU00175"/>
    </source>
</evidence>
<dbReference type="GO" id="GO:0006513">
    <property type="term" value="P:protein monoubiquitination"/>
    <property type="evidence" value="ECO:0007669"/>
    <property type="project" value="InterPro"/>
</dbReference>
<evidence type="ECO:0000256" key="11">
    <source>
        <dbReference type="ARBA" id="ARBA00022786"/>
    </source>
</evidence>
<organism evidence="22 23">
    <name type="scientific">Neolentinus lepideus HHB14362 ss-1</name>
    <dbReference type="NCBI Taxonomy" id="1314782"/>
    <lineage>
        <taxon>Eukaryota</taxon>
        <taxon>Fungi</taxon>
        <taxon>Dikarya</taxon>
        <taxon>Basidiomycota</taxon>
        <taxon>Agaricomycotina</taxon>
        <taxon>Agaricomycetes</taxon>
        <taxon>Gloeophyllales</taxon>
        <taxon>Gloeophyllaceae</taxon>
        <taxon>Neolentinus</taxon>
    </lineage>
</organism>
<dbReference type="FunCoup" id="A0A165UT77">
    <property type="interactions" value="169"/>
</dbReference>
<dbReference type="PROSITE" id="PS00518">
    <property type="entry name" value="ZF_RING_1"/>
    <property type="match status" value="1"/>
</dbReference>
<dbReference type="InterPro" id="IPR013083">
    <property type="entry name" value="Znf_RING/FYVE/PHD"/>
</dbReference>
<dbReference type="GO" id="GO:0006281">
    <property type="term" value="P:DNA repair"/>
    <property type="evidence" value="ECO:0007669"/>
    <property type="project" value="UniProtKB-KW"/>
</dbReference>
<dbReference type="Gene3D" id="3.30.40.10">
    <property type="entry name" value="Zinc/RING finger domain, C3HC4 (zinc finger)"/>
    <property type="match status" value="1"/>
</dbReference>
<dbReference type="GO" id="GO:0008270">
    <property type="term" value="F:zinc ion binding"/>
    <property type="evidence" value="ECO:0007669"/>
    <property type="project" value="UniProtKB-KW"/>
</dbReference>
<dbReference type="SUPFAM" id="SSF57850">
    <property type="entry name" value="RING/U-box"/>
    <property type="match status" value="1"/>
</dbReference>
<evidence type="ECO:0000256" key="2">
    <source>
        <dbReference type="ARBA" id="ARBA00004123"/>
    </source>
</evidence>
<feature type="compositionally biased region" description="Polar residues" evidence="20">
    <location>
        <begin position="135"/>
        <end position="144"/>
    </location>
</feature>
<evidence type="ECO:0000256" key="10">
    <source>
        <dbReference type="ARBA" id="ARBA00022771"/>
    </source>
</evidence>
<dbReference type="EC" id="2.3.2.27" evidence="5"/>
<evidence type="ECO:0000256" key="5">
    <source>
        <dbReference type="ARBA" id="ARBA00012483"/>
    </source>
</evidence>
<evidence type="ECO:0000259" key="21">
    <source>
        <dbReference type="PROSITE" id="PS50089"/>
    </source>
</evidence>
<dbReference type="STRING" id="1314782.A0A165UT77"/>
<evidence type="ECO:0000256" key="14">
    <source>
        <dbReference type="ARBA" id="ARBA00023204"/>
    </source>
</evidence>
<evidence type="ECO:0000313" key="22">
    <source>
        <dbReference type="EMBL" id="KZT28666.1"/>
    </source>
</evidence>
<evidence type="ECO:0000256" key="18">
    <source>
        <dbReference type="ARBA" id="ARBA00082369"/>
    </source>
</evidence>
<dbReference type="Proteomes" id="UP000076761">
    <property type="component" value="Unassembled WGS sequence"/>
</dbReference>
<feature type="region of interest" description="Disordered" evidence="20">
    <location>
        <begin position="116"/>
        <end position="160"/>
    </location>
</feature>
<reference evidence="22 23" key="1">
    <citation type="journal article" date="2016" name="Mol. Biol. Evol.">
        <title>Comparative Genomics of Early-Diverging Mushroom-Forming Fungi Provides Insights into the Origins of Lignocellulose Decay Capabilities.</title>
        <authorList>
            <person name="Nagy L.G."/>
            <person name="Riley R."/>
            <person name="Tritt A."/>
            <person name="Adam C."/>
            <person name="Daum C."/>
            <person name="Floudas D."/>
            <person name="Sun H."/>
            <person name="Yadav J.S."/>
            <person name="Pangilinan J."/>
            <person name="Larsson K.H."/>
            <person name="Matsuura K."/>
            <person name="Barry K."/>
            <person name="Labutti K."/>
            <person name="Kuo R."/>
            <person name="Ohm R.A."/>
            <person name="Bhattacharya S.S."/>
            <person name="Shirouzu T."/>
            <person name="Yoshinaga Y."/>
            <person name="Martin F.M."/>
            <person name="Grigoriev I.V."/>
            <person name="Hibbett D.S."/>
        </authorList>
    </citation>
    <scope>NUCLEOTIDE SEQUENCE [LARGE SCALE GENOMIC DNA]</scope>
    <source>
        <strain evidence="22 23">HHB14362 ss-1</strain>
    </source>
</reference>
<evidence type="ECO:0000313" key="23">
    <source>
        <dbReference type="Proteomes" id="UP000076761"/>
    </source>
</evidence>
<keyword evidence="13" id="KW-0238">DNA-binding</keyword>